<dbReference type="Pfam" id="PF00071">
    <property type="entry name" value="Ras"/>
    <property type="match status" value="1"/>
</dbReference>
<dbReference type="InterPro" id="IPR001806">
    <property type="entry name" value="Small_GTPase"/>
</dbReference>
<keyword evidence="1" id="KW-0472">Membrane</keyword>
<dbReference type="GO" id="GO:0016788">
    <property type="term" value="F:hydrolase activity, acting on ester bonds"/>
    <property type="evidence" value="ECO:0007669"/>
    <property type="project" value="InterPro"/>
</dbReference>
<evidence type="ECO:0000256" key="1">
    <source>
        <dbReference type="SAM" id="Phobius"/>
    </source>
</evidence>
<dbReference type="EMBL" id="QGKY02001015">
    <property type="protein sequence ID" value="KAF2570479.1"/>
    <property type="molecule type" value="Genomic_DNA"/>
</dbReference>
<dbReference type="PANTHER" id="PTHR47346">
    <property type="entry name" value="HYDROLASES, ACTING ON ESTER BOND"/>
    <property type="match status" value="1"/>
</dbReference>
<name>A0A8S9IKX9_BRACR</name>
<dbReference type="PANTHER" id="PTHR47346:SF1">
    <property type="entry name" value="GPI INOSITOL-DEACYLASE"/>
    <property type="match status" value="1"/>
</dbReference>
<dbReference type="SMART" id="SM00173">
    <property type="entry name" value="RAS"/>
    <property type="match status" value="1"/>
</dbReference>
<dbReference type="SMART" id="SM00175">
    <property type="entry name" value="RAB"/>
    <property type="match status" value="1"/>
</dbReference>
<dbReference type="SUPFAM" id="SSF52540">
    <property type="entry name" value="P-loop containing nucleoside triphosphate hydrolases"/>
    <property type="match status" value="1"/>
</dbReference>
<dbReference type="AlphaFoldDB" id="A0A8S9IKX9"/>
<keyword evidence="1" id="KW-0812">Transmembrane</keyword>
<dbReference type="PRINTS" id="PR00449">
    <property type="entry name" value="RASTRNSFRMNG"/>
</dbReference>
<gene>
    <name evidence="2" type="ORF">F2Q70_00000978</name>
</gene>
<dbReference type="PROSITE" id="PS51421">
    <property type="entry name" value="RAS"/>
    <property type="match status" value="1"/>
</dbReference>
<dbReference type="InterPro" id="IPR027417">
    <property type="entry name" value="P-loop_NTPase"/>
</dbReference>
<dbReference type="GO" id="GO:0003924">
    <property type="term" value="F:GTPase activity"/>
    <property type="evidence" value="ECO:0007669"/>
    <property type="project" value="InterPro"/>
</dbReference>
<dbReference type="Gene3D" id="3.40.50.300">
    <property type="entry name" value="P-loop containing nucleotide triphosphate hydrolases"/>
    <property type="match status" value="1"/>
</dbReference>
<feature type="transmembrane region" description="Helical" evidence="1">
    <location>
        <begin position="20"/>
        <end position="38"/>
    </location>
</feature>
<dbReference type="PROSITE" id="PS51420">
    <property type="entry name" value="RHO"/>
    <property type="match status" value="1"/>
</dbReference>
<reference evidence="2" key="1">
    <citation type="submission" date="2019-12" db="EMBL/GenBank/DDBJ databases">
        <title>Genome sequencing and annotation of Brassica cretica.</title>
        <authorList>
            <person name="Studholme D.J."/>
            <person name="Sarris P.F."/>
        </authorList>
    </citation>
    <scope>NUCLEOTIDE SEQUENCE</scope>
    <source>
        <strain evidence="2">PFS-102/07</strain>
        <tissue evidence="2">Leaf</tissue>
    </source>
</reference>
<keyword evidence="1" id="KW-1133">Transmembrane helix</keyword>
<dbReference type="SMART" id="SM00174">
    <property type="entry name" value="RHO"/>
    <property type="match status" value="1"/>
</dbReference>
<accession>A0A8S9IKX9</accession>
<organism evidence="2">
    <name type="scientific">Brassica cretica</name>
    <name type="common">Mustard</name>
    <dbReference type="NCBI Taxonomy" id="69181"/>
    <lineage>
        <taxon>Eukaryota</taxon>
        <taxon>Viridiplantae</taxon>
        <taxon>Streptophyta</taxon>
        <taxon>Embryophyta</taxon>
        <taxon>Tracheophyta</taxon>
        <taxon>Spermatophyta</taxon>
        <taxon>Magnoliopsida</taxon>
        <taxon>eudicotyledons</taxon>
        <taxon>Gunneridae</taxon>
        <taxon>Pentapetalae</taxon>
        <taxon>rosids</taxon>
        <taxon>malvids</taxon>
        <taxon>Brassicales</taxon>
        <taxon>Brassicaceae</taxon>
        <taxon>Brassiceae</taxon>
        <taxon>Brassica</taxon>
    </lineage>
</organism>
<dbReference type="GO" id="GO:0005525">
    <property type="term" value="F:GTP binding"/>
    <property type="evidence" value="ECO:0007669"/>
    <property type="project" value="InterPro"/>
</dbReference>
<sequence length="332" mass="37036">MRGVRSVMSSQGVRPRLRIVGVVVLAAWIGLAALFGLLKPIKNGCTMTYMYPTYIPISVTDGATPPGRYGLYLYHEGWRKIDFKEHISKLSGVPVLFIPGNAGSYKQASIIVSFLAFVRSVAAESDRAFQGGPFERTFYQEASLFRGEGEDTESVEYDLSSQYSNRLDWFAVDLEGEHSAMDGRILEEHTEYVVYAIHREDYNRLRPLSYRGADVFILAFSLISKASYENVSKKWIPELEHYAPGVPIVLVGTKLDLRDDKQFFVDHPGAVPITNAQGEELKKLIGAPAYIECSSKSQENVKGVFDAAIRVVLQPPKQKKKKGKAQKACSIL</sequence>
<proteinExistence type="predicted"/>
<evidence type="ECO:0000313" key="2">
    <source>
        <dbReference type="EMBL" id="KAF2570479.1"/>
    </source>
</evidence>
<protein>
    <submittedName>
        <fullName evidence="2">Uncharacterized protein</fullName>
    </submittedName>
</protein>
<comment type="caution">
    <text evidence="2">The sequence shown here is derived from an EMBL/GenBank/DDBJ whole genome shotgun (WGS) entry which is preliminary data.</text>
</comment>
<dbReference type="PROSITE" id="PS51419">
    <property type="entry name" value="RAB"/>
    <property type="match status" value="1"/>
</dbReference>